<dbReference type="Proteomes" id="UP000440096">
    <property type="component" value="Unassembled WGS sequence"/>
</dbReference>
<evidence type="ECO:0000259" key="2">
    <source>
        <dbReference type="Pfam" id="PF04326"/>
    </source>
</evidence>
<dbReference type="InterPro" id="IPR036390">
    <property type="entry name" value="WH_DNA-bd_sf"/>
</dbReference>
<dbReference type="Pfam" id="PF04326">
    <property type="entry name" value="SLFN_AlbA_2"/>
    <property type="match status" value="1"/>
</dbReference>
<dbReference type="AlphaFoldDB" id="A0A6N7Z9A2"/>
<comment type="caution">
    <text evidence="3">The sequence shown here is derived from an EMBL/GenBank/DDBJ whole genome shotgun (WGS) entry which is preliminary data.</text>
</comment>
<dbReference type="InterPro" id="IPR036388">
    <property type="entry name" value="WH-like_DNA-bd_sf"/>
</dbReference>
<sequence length="514" mass="56628">MRPPLTSSRASKRGWLRERTTAGGVLLIGVEDDGRITGARPRHEGGRTDPLRLQALIASRTEPAITCQASVVTVTGAEVIAVEVPNSPHIVGTAAGKYVRRAIDRNGRPTCLPLRAHEMLAHEIDRGAVDLARLPAHGATWADLDPFEFERVRRLVADAGDQADRVLATLADEELTRALGLEVKAAQDLECRLVGGNMPAERGFTSEQQKTADTHLASRESTSTSSCGIQFGPFRIAIPTYSEVAFREVLANALTHRDYTKRGAIHVQWSDEQLEISSPGGFPEGIRIDNLLVAPPHPRSAVLADAFKRIGLVERTGRGINRMFAEQLRVGRPAPDYGRTTDETVVAILPGGPANLAMTKWVLEQEHHNRPLTLSELQILSELLRERRATTAELAILTQRTEAETRHLLTRMVERGWVEARGDGKGRTWHLSAAVYRTLDSSAGYVRVRGFEPLQQEQMILAFVSAHGHITRAQAADLCAIAPEQASRVLRRLAQAGKLRQRGQRKGTRYELPW</sequence>
<reference evidence="3 4" key="1">
    <citation type="submission" date="2019-11" db="EMBL/GenBank/DDBJ databases">
        <title>Draft genome of Amycolatopsis RM579.</title>
        <authorList>
            <person name="Duangmal K."/>
            <person name="Mingma R."/>
        </authorList>
    </citation>
    <scope>NUCLEOTIDE SEQUENCE [LARGE SCALE GENOMIC DNA]</scope>
    <source>
        <strain evidence="3 4">RM579</strain>
    </source>
</reference>
<dbReference type="Gene3D" id="3.30.950.30">
    <property type="entry name" value="Schlafen, AAA domain"/>
    <property type="match status" value="1"/>
</dbReference>
<feature type="domain" description="Schlafen AlbA-2" evidence="2">
    <location>
        <begin position="22"/>
        <end position="102"/>
    </location>
</feature>
<gene>
    <name evidence="3" type="ORF">GKO32_30690</name>
</gene>
<evidence type="ECO:0000256" key="1">
    <source>
        <dbReference type="SAM" id="MobiDB-lite"/>
    </source>
</evidence>
<dbReference type="SUPFAM" id="SSF46785">
    <property type="entry name" value="Winged helix' DNA-binding domain"/>
    <property type="match status" value="2"/>
</dbReference>
<proteinExistence type="predicted"/>
<organism evidence="3 4">
    <name type="scientific">Amycolatopsis pithecellobii</name>
    <dbReference type="NCBI Taxonomy" id="664692"/>
    <lineage>
        <taxon>Bacteria</taxon>
        <taxon>Bacillati</taxon>
        <taxon>Actinomycetota</taxon>
        <taxon>Actinomycetes</taxon>
        <taxon>Pseudonocardiales</taxon>
        <taxon>Pseudonocardiaceae</taxon>
        <taxon>Amycolatopsis</taxon>
    </lineage>
</organism>
<dbReference type="EMBL" id="WMBA01000065">
    <property type="protein sequence ID" value="MTD58316.1"/>
    <property type="molecule type" value="Genomic_DNA"/>
</dbReference>
<accession>A0A6N7Z9A2</accession>
<dbReference type="Pfam" id="PF13749">
    <property type="entry name" value="HATPase_c_4"/>
    <property type="match status" value="1"/>
</dbReference>
<keyword evidence="4" id="KW-1185">Reference proteome</keyword>
<name>A0A6N7Z9A2_9PSEU</name>
<dbReference type="RefSeq" id="WP_312868839.1">
    <property type="nucleotide sequence ID" value="NZ_WMBA01000065.1"/>
</dbReference>
<dbReference type="Gene3D" id="3.30.565.60">
    <property type="match status" value="1"/>
</dbReference>
<dbReference type="InterPro" id="IPR007421">
    <property type="entry name" value="Schlafen_AlbA_2_dom"/>
</dbReference>
<protein>
    <submittedName>
        <fullName evidence="3">AAA family ATPase</fullName>
    </submittedName>
</protein>
<evidence type="ECO:0000313" key="4">
    <source>
        <dbReference type="Proteomes" id="UP000440096"/>
    </source>
</evidence>
<dbReference type="PANTHER" id="PTHR30595:SF6">
    <property type="entry name" value="SCHLAFEN ALBA-2 DOMAIN-CONTAINING PROTEIN"/>
    <property type="match status" value="1"/>
</dbReference>
<feature type="region of interest" description="Disordered" evidence="1">
    <location>
        <begin position="203"/>
        <end position="226"/>
    </location>
</feature>
<dbReference type="PANTHER" id="PTHR30595">
    <property type="entry name" value="GLPR-RELATED TRANSCRIPTIONAL REPRESSOR"/>
    <property type="match status" value="1"/>
</dbReference>
<dbReference type="InterPro" id="IPR038475">
    <property type="entry name" value="RecG_C_sf"/>
</dbReference>
<dbReference type="InterPro" id="IPR038461">
    <property type="entry name" value="Schlafen_AlbA_2_dom_sf"/>
</dbReference>
<evidence type="ECO:0000313" key="3">
    <source>
        <dbReference type="EMBL" id="MTD58316.1"/>
    </source>
</evidence>
<dbReference type="Gene3D" id="1.10.10.10">
    <property type="entry name" value="Winged helix-like DNA-binding domain superfamily/Winged helix DNA-binding domain"/>
    <property type="match status" value="2"/>
</dbReference>